<evidence type="ECO:0000313" key="4">
    <source>
        <dbReference type="EMBL" id="SVC96357.1"/>
    </source>
</evidence>
<sequence length="57" mass="6078">MIGNSERMKALLRLLERAAKTPATIMLQGESGTGKALLADAIHRASPWADGPFVTVD</sequence>
<dbReference type="AlphaFoldDB" id="A0A382RGU5"/>
<dbReference type="InterPro" id="IPR002078">
    <property type="entry name" value="Sigma_54_int"/>
</dbReference>
<keyword evidence="1" id="KW-0547">Nucleotide-binding</keyword>
<reference evidence="4" key="1">
    <citation type="submission" date="2018-05" db="EMBL/GenBank/DDBJ databases">
        <authorList>
            <person name="Lanie J.A."/>
            <person name="Ng W.-L."/>
            <person name="Kazmierczak K.M."/>
            <person name="Andrzejewski T.M."/>
            <person name="Davidsen T.M."/>
            <person name="Wayne K.J."/>
            <person name="Tettelin H."/>
            <person name="Glass J.I."/>
            <person name="Rusch D."/>
            <person name="Podicherti R."/>
            <person name="Tsui H.-C.T."/>
            <person name="Winkler M.E."/>
        </authorList>
    </citation>
    <scope>NUCLEOTIDE SEQUENCE</scope>
</reference>
<evidence type="ECO:0000256" key="2">
    <source>
        <dbReference type="ARBA" id="ARBA00022840"/>
    </source>
</evidence>
<feature type="domain" description="Sigma-54 factor interaction" evidence="3">
    <location>
        <begin position="1"/>
        <end position="57"/>
    </location>
</feature>
<dbReference type="PROSITE" id="PS00675">
    <property type="entry name" value="SIGMA54_INTERACT_1"/>
    <property type="match status" value="1"/>
</dbReference>
<proteinExistence type="predicted"/>
<dbReference type="InterPro" id="IPR025662">
    <property type="entry name" value="Sigma_54_int_dom_ATP-bd_1"/>
</dbReference>
<dbReference type="PROSITE" id="PS50045">
    <property type="entry name" value="SIGMA54_INTERACT_4"/>
    <property type="match status" value="1"/>
</dbReference>
<dbReference type="PANTHER" id="PTHR32071">
    <property type="entry name" value="TRANSCRIPTIONAL REGULATORY PROTEIN"/>
    <property type="match status" value="1"/>
</dbReference>
<dbReference type="PANTHER" id="PTHR32071:SF57">
    <property type="entry name" value="C4-DICARBOXYLATE TRANSPORT TRANSCRIPTIONAL REGULATORY PROTEIN DCTD"/>
    <property type="match status" value="1"/>
</dbReference>
<protein>
    <recommendedName>
        <fullName evidence="3">Sigma-54 factor interaction domain-containing protein</fullName>
    </recommendedName>
</protein>
<name>A0A382RGU5_9ZZZZ</name>
<dbReference type="Pfam" id="PF00158">
    <property type="entry name" value="Sigma54_activat"/>
    <property type="match status" value="1"/>
</dbReference>
<keyword evidence="2" id="KW-0067">ATP-binding</keyword>
<dbReference type="EMBL" id="UINC01121298">
    <property type="protein sequence ID" value="SVC96357.1"/>
    <property type="molecule type" value="Genomic_DNA"/>
</dbReference>
<dbReference type="GO" id="GO:0006355">
    <property type="term" value="P:regulation of DNA-templated transcription"/>
    <property type="evidence" value="ECO:0007669"/>
    <property type="project" value="InterPro"/>
</dbReference>
<dbReference type="GO" id="GO:0005524">
    <property type="term" value="F:ATP binding"/>
    <property type="evidence" value="ECO:0007669"/>
    <property type="project" value="UniProtKB-KW"/>
</dbReference>
<evidence type="ECO:0000259" key="3">
    <source>
        <dbReference type="PROSITE" id="PS50045"/>
    </source>
</evidence>
<evidence type="ECO:0000256" key="1">
    <source>
        <dbReference type="ARBA" id="ARBA00022741"/>
    </source>
</evidence>
<dbReference type="SUPFAM" id="SSF52540">
    <property type="entry name" value="P-loop containing nucleoside triphosphate hydrolases"/>
    <property type="match status" value="1"/>
</dbReference>
<gene>
    <name evidence="4" type="ORF">METZ01_LOCUS349211</name>
</gene>
<dbReference type="InterPro" id="IPR027417">
    <property type="entry name" value="P-loop_NTPase"/>
</dbReference>
<accession>A0A382RGU5</accession>
<organism evidence="4">
    <name type="scientific">marine metagenome</name>
    <dbReference type="NCBI Taxonomy" id="408172"/>
    <lineage>
        <taxon>unclassified sequences</taxon>
        <taxon>metagenomes</taxon>
        <taxon>ecological metagenomes</taxon>
    </lineage>
</organism>
<dbReference type="Gene3D" id="3.40.50.300">
    <property type="entry name" value="P-loop containing nucleotide triphosphate hydrolases"/>
    <property type="match status" value="1"/>
</dbReference>